<feature type="domain" description="AB hydrolase-1" evidence="2">
    <location>
        <begin position="46"/>
        <end position="291"/>
    </location>
</feature>
<dbReference type="InterPro" id="IPR029058">
    <property type="entry name" value="AB_hydrolase_fold"/>
</dbReference>
<reference evidence="3" key="1">
    <citation type="journal article" date="2014" name="Int. J. Syst. Evol. Microbiol.">
        <title>Complete genome sequence of Corynebacterium casei LMG S-19264T (=DSM 44701T), isolated from a smear-ripened cheese.</title>
        <authorList>
            <consortium name="US DOE Joint Genome Institute (JGI-PGF)"/>
            <person name="Walter F."/>
            <person name="Albersmeier A."/>
            <person name="Kalinowski J."/>
            <person name="Ruckert C."/>
        </authorList>
    </citation>
    <scope>NUCLEOTIDE SEQUENCE</scope>
    <source>
        <strain evidence="3">JCM 3086</strain>
    </source>
</reference>
<dbReference type="RefSeq" id="WP_189314277.1">
    <property type="nucleotide sequence ID" value="NZ_BMQA01000024.1"/>
</dbReference>
<proteinExistence type="predicted"/>
<protein>
    <submittedName>
        <fullName evidence="3">Alpha/beta hydrolase</fullName>
    </submittedName>
</protein>
<evidence type="ECO:0000256" key="1">
    <source>
        <dbReference type="SAM" id="MobiDB-lite"/>
    </source>
</evidence>
<keyword evidence="3" id="KW-0378">Hydrolase</keyword>
<dbReference type="EMBL" id="BMQA01000024">
    <property type="protein sequence ID" value="GGJ39698.1"/>
    <property type="molecule type" value="Genomic_DNA"/>
</dbReference>
<evidence type="ECO:0000259" key="2">
    <source>
        <dbReference type="Pfam" id="PF00561"/>
    </source>
</evidence>
<dbReference type="PANTHER" id="PTHR43798">
    <property type="entry name" value="MONOACYLGLYCEROL LIPASE"/>
    <property type="match status" value="1"/>
</dbReference>
<dbReference type="SUPFAM" id="SSF53474">
    <property type="entry name" value="alpha/beta-Hydrolases"/>
    <property type="match status" value="1"/>
</dbReference>
<dbReference type="InterPro" id="IPR000639">
    <property type="entry name" value="Epox_hydrolase-like"/>
</dbReference>
<dbReference type="GO" id="GO:0016787">
    <property type="term" value="F:hydrolase activity"/>
    <property type="evidence" value="ECO:0007669"/>
    <property type="project" value="UniProtKB-KW"/>
</dbReference>
<feature type="region of interest" description="Disordered" evidence="1">
    <location>
        <begin position="1"/>
        <end position="25"/>
    </location>
</feature>
<gene>
    <name evidence="3" type="ORF">GCM10010121_058550</name>
</gene>
<dbReference type="PRINTS" id="PR00412">
    <property type="entry name" value="EPOXHYDRLASE"/>
</dbReference>
<reference evidence="3" key="2">
    <citation type="submission" date="2020-09" db="EMBL/GenBank/DDBJ databases">
        <authorList>
            <person name="Sun Q."/>
            <person name="Ohkuma M."/>
        </authorList>
    </citation>
    <scope>NUCLEOTIDE SEQUENCE</scope>
    <source>
        <strain evidence="3">JCM 3086</strain>
    </source>
</reference>
<dbReference type="InterPro" id="IPR000073">
    <property type="entry name" value="AB_hydrolase_1"/>
</dbReference>
<dbReference type="PANTHER" id="PTHR43798:SF33">
    <property type="entry name" value="HYDROLASE, PUTATIVE (AFU_ORTHOLOGUE AFUA_2G14860)-RELATED"/>
    <property type="match status" value="1"/>
</dbReference>
<accession>A0A917L162</accession>
<evidence type="ECO:0000313" key="3">
    <source>
        <dbReference type="EMBL" id="GGJ39698.1"/>
    </source>
</evidence>
<feature type="compositionally biased region" description="Polar residues" evidence="1">
    <location>
        <begin position="14"/>
        <end position="24"/>
    </location>
</feature>
<keyword evidence="4" id="KW-1185">Reference proteome</keyword>
<dbReference type="Gene3D" id="3.40.50.1820">
    <property type="entry name" value="alpha/beta hydrolase"/>
    <property type="match status" value="1"/>
</dbReference>
<comment type="caution">
    <text evidence="3">The sequence shown here is derived from an EMBL/GenBank/DDBJ whole genome shotgun (WGS) entry which is preliminary data.</text>
</comment>
<sequence length="313" mass="33704">MNAPTAHTDGPASGTENLSPGTHSYETDGIVQRYHVHGNGPVCVAHSGGPGIFWNYLRMPALEEHLTMVYVEPIGTAEDSRLPSHPHGYTRERYSRFLETLINRLGVPKVHLLGHSHGAFVAAYHALHRPERLAGVVLYEGAPVTGPEHGAEAGRMVEAFAAKHAGHPGLPDVLAAFGAMSGISSDEQTVAVAKGVLPSYFADYWGDEERLAPFRDAIQATYISGLDVDLTPDVIDDRAALEGLETPALVVVGRHDVICGPRWARELNELIPDSHLLVLENSGHMGHIEEPELFAGAVRDFVLRTSTSQDGAA</sequence>
<organism evidence="3 4">
    <name type="scientific">Streptomyces brasiliensis</name>
    <dbReference type="NCBI Taxonomy" id="1954"/>
    <lineage>
        <taxon>Bacteria</taxon>
        <taxon>Bacillati</taxon>
        <taxon>Actinomycetota</taxon>
        <taxon>Actinomycetes</taxon>
        <taxon>Kitasatosporales</taxon>
        <taxon>Streptomycetaceae</taxon>
        <taxon>Streptomyces</taxon>
    </lineage>
</organism>
<evidence type="ECO:0000313" key="4">
    <source>
        <dbReference type="Proteomes" id="UP000657574"/>
    </source>
</evidence>
<dbReference type="Pfam" id="PF00561">
    <property type="entry name" value="Abhydrolase_1"/>
    <property type="match status" value="1"/>
</dbReference>
<name>A0A917L162_9ACTN</name>
<dbReference type="AlphaFoldDB" id="A0A917L162"/>
<dbReference type="GO" id="GO:0016020">
    <property type="term" value="C:membrane"/>
    <property type="evidence" value="ECO:0007669"/>
    <property type="project" value="TreeGrafter"/>
</dbReference>
<dbReference type="InterPro" id="IPR050266">
    <property type="entry name" value="AB_hydrolase_sf"/>
</dbReference>
<dbReference type="Proteomes" id="UP000657574">
    <property type="component" value="Unassembled WGS sequence"/>
</dbReference>